<proteinExistence type="predicted"/>
<evidence type="ECO:0000313" key="1">
    <source>
        <dbReference type="EMBL" id="OHU95218.1"/>
    </source>
</evidence>
<dbReference type="EMBL" id="MNAN01000031">
    <property type="protein sequence ID" value="OHU95218.1"/>
    <property type="molecule type" value="Genomic_DNA"/>
</dbReference>
<dbReference type="STRING" id="327939.BIW53_10860"/>
<keyword evidence="2" id="KW-1185">Reference proteome</keyword>
<reference evidence="1 2" key="1">
    <citation type="submission" date="2016-10" db="EMBL/GenBank/DDBJ databases">
        <title>Pseudoalteromonas amylolytica sp. nov., isolated from the surface seawater.</title>
        <authorList>
            <person name="Wu Y.-H."/>
            <person name="Cheng H."/>
            <person name="Jin X.-B."/>
            <person name="Wang C.-S."/>
            <person name="Xu X.-W."/>
        </authorList>
    </citation>
    <scope>NUCLEOTIDE SEQUENCE [LARGE SCALE GENOMIC DNA]</scope>
    <source>
        <strain evidence="1 2">JCM 12483</strain>
    </source>
</reference>
<dbReference type="AlphaFoldDB" id="A0A1S1N724"/>
<dbReference type="Proteomes" id="UP000180253">
    <property type="component" value="Unassembled WGS sequence"/>
</dbReference>
<comment type="caution">
    <text evidence="1">The sequence shown here is derived from an EMBL/GenBank/DDBJ whole genome shotgun (WGS) entry which is preliminary data.</text>
</comment>
<sequence length="130" mass="14012">MNKLNALLLNLMNFLISFGDKQENNSTSRFPSITSNDIAKNCNINSVRLVTNNVIEVTFACGSSSTFKQVMNNHNVVMQPTGFARSCVSPRKLTADTCTLVTGGNLAIKKPRSATSPCLLPTISTDSLQG</sequence>
<accession>A0A1S1N724</accession>
<gene>
    <name evidence="1" type="ORF">BIW53_10860</name>
</gene>
<organism evidence="1 2">
    <name type="scientific">Pseudoalteromonas byunsanensis</name>
    <dbReference type="NCBI Taxonomy" id="327939"/>
    <lineage>
        <taxon>Bacteria</taxon>
        <taxon>Pseudomonadati</taxon>
        <taxon>Pseudomonadota</taxon>
        <taxon>Gammaproteobacteria</taxon>
        <taxon>Alteromonadales</taxon>
        <taxon>Pseudoalteromonadaceae</taxon>
        <taxon>Pseudoalteromonas</taxon>
    </lineage>
</organism>
<evidence type="ECO:0000313" key="2">
    <source>
        <dbReference type="Proteomes" id="UP000180253"/>
    </source>
</evidence>
<protein>
    <submittedName>
        <fullName evidence="1">Uncharacterized protein</fullName>
    </submittedName>
</protein>
<name>A0A1S1N724_9GAMM</name>